<evidence type="ECO:0000313" key="3">
    <source>
        <dbReference type="Proteomes" id="UP000438448"/>
    </source>
</evidence>
<dbReference type="Proteomes" id="UP000438448">
    <property type="component" value="Unassembled WGS sequence"/>
</dbReference>
<dbReference type="CDD" id="cd06260">
    <property type="entry name" value="DUF820-like"/>
    <property type="match status" value="1"/>
</dbReference>
<gene>
    <name evidence="2" type="ORF">NRB20_12010</name>
</gene>
<dbReference type="AlphaFoldDB" id="A0A7K0CYW4"/>
<keyword evidence="3" id="KW-1185">Reference proteome</keyword>
<name>A0A7K0CYW4_9NOCA</name>
<protein>
    <recommendedName>
        <fullName evidence="1">Putative restriction endonuclease domain-containing protein</fullName>
    </recommendedName>
</protein>
<dbReference type="RefSeq" id="WP_153408188.1">
    <property type="nucleotide sequence ID" value="NZ_WEGK01000002.1"/>
</dbReference>
<dbReference type="PANTHER" id="PTHR35400">
    <property type="entry name" value="SLR1083 PROTEIN"/>
    <property type="match status" value="1"/>
</dbReference>
<dbReference type="InterPro" id="IPR011335">
    <property type="entry name" value="Restrct_endonuc-II-like"/>
</dbReference>
<dbReference type="Gene3D" id="3.90.1570.10">
    <property type="entry name" value="tt1808, chain A"/>
    <property type="match status" value="1"/>
</dbReference>
<feature type="domain" description="Putative restriction endonuclease" evidence="1">
    <location>
        <begin position="30"/>
        <end position="210"/>
    </location>
</feature>
<dbReference type="InterPro" id="IPR008538">
    <property type="entry name" value="Uma2"/>
</dbReference>
<evidence type="ECO:0000313" key="2">
    <source>
        <dbReference type="EMBL" id="MQY18132.1"/>
    </source>
</evidence>
<dbReference type="PANTHER" id="PTHR35400:SF3">
    <property type="entry name" value="SLL1072 PROTEIN"/>
    <property type="match status" value="1"/>
</dbReference>
<dbReference type="EMBL" id="WEGK01000002">
    <property type="protein sequence ID" value="MQY18132.1"/>
    <property type="molecule type" value="Genomic_DNA"/>
</dbReference>
<organism evidence="2 3">
    <name type="scientific">Nocardia macrotermitis</name>
    <dbReference type="NCBI Taxonomy" id="2585198"/>
    <lineage>
        <taxon>Bacteria</taxon>
        <taxon>Bacillati</taxon>
        <taxon>Actinomycetota</taxon>
        <taxon>Actinomycetes</taxon>
        <taxon>Mycobacteriales</taxon>
        <taxon>Nocardiaceae</taxon>
        <taxon>Nocardia</taxon>
    </lineage>
</organism>
<proteinExistence type="predicted"/>
<dbReference type="Pfam" id="PF05685">
    <property type="entry name" value="Uma2"/>
    <property type="match status" value="1"/>
</dbReference>
<evidence type="ECO:0000259" key="1">
    <source>
        <dbReference type="Pfam" id="PF05685"/>
    </source>
</evidence>
<accession>A0A7K0CYW4</accession>
<comment type="caution">
    <text evidence="2">The sequence shown here is derived from an EMBL/GenBank/DDBJ whole genome shotgun (WGS) entry which is preliminary data.</text>
</comment>
<dbReference type="InterPro" id="IPR012296">
    <property type="entry name" value="Nuclease_put_TT1808"/>
</dbReference>
<dbReference type="OrthoDB" id="4537149at2"/>
<dbReference type="SUPFAM" id="SSF52980">
    <property type="entry name" value="Restriction endonuclease-like"/>
    <property type="match status" value="1"/>
</dbReference>
<sequence>MSVMAVVHRHSELPGEPYDLWMRDELTGVLDLPYDGTRAEIIGGEIVVAPGPKLAHSLIVSDIHEAIAVARAADAEFRWLCVQTQDLNLSDIHDGYIPDLCVMDRDIARRARLDDVHKLLPHQVALAVEVTSPSTAAEDRQPGSRRVRPSKWNGYARVGIEYYLIVDRDPKVAVTTLFTAPDRESGRYRESVNWKFGERIDLPEPFGVSIRTDEWTPWD</sequence>
<reference evidence="2 3" key="1">
    <citation type="submission" date="2019-10" db="EMBL/GenBank/DDBJ databases">
        <title>Nocardia macrotermitis sp. nov. and Nocardia aurantia sp. nov., isolated from the gut of fungus growing-termite Macrotermes natalensis.</title>
        <authorList>
            <person name="Benndorf R."/>
            <person name="Schwitalla J."/>
            <person name="Martin K."/>
            <person name="De Beer W."/>
            <person name="Kaster A.-K."/>
            <person name="Vollmers J."/>
            <person name="Poulsen M."/>
            <person name="Beemelmanns C."/>
        </authorList>
    </citation>
    <scope>NUCLEOTIDE SEQUENCE [LARGE SCALE GENOMIC DNA]</scope>
    <source>
        <strain evidence="2 3">RB20</strain>
    </source>
</reference>